<comment type="similarity">
    <text evidence="5">Belongs to the PPase family.</text>
</comment>
<keyword evidence="2 5" id="KW-0479">Metal-binding</keyword>
<feature type="binding site" evidence="5">
    <location>
        <position position="72"/>
    </location>
    <ligand>
        <name>Mg(2+)</name>
        <dbReference type="ChEBI" id="CHEBI:18420"/>
        <label>1</label>
    </ligand>
</feature>
<evidence type="ECO:0000313" key="6">
    <source>
        <dbReference type="EMBL" id="MEQ2455852.1"/>
    </source>
</evidence>
<comment type="catalytic activity">
    <reaction evidence="5">
        <text>diphosphate + H2O = 2 phosphate + H(+)</text>
        <dbReference type="Rhea" id="RHEA:24576"/>
        <dbReference type="ChEBI" id="CHEBI:15377"/>
        <dbReference type="ChEBI" id="CHEBI:15378"/>
        <dbReference type="ChEBI" id="CHEBI:33019"/>
        <dbReference type="ChEBI" id="CHEBI:43474"/>
        <dbReference type="EC" id="3.6.1.1"/>
    </reaction>
</comment>
<dbReference type="InterPro" id="IPR008162">
    <property type="entry name" value="Pyrophosphatase"/>
</dbReference>
<comment type="cofactor">
    <cofactor evidence="1 5">
        <name>Mg(2+)</name>
        <dbReference type="ChEBI" id="CHEBI:18420"/>
    </cofactor>
</comment>
<gene>
    <name evidence="5" type="primary">ppa</name>
    <name evidence="6" type="ORF">WMO45_04900</name>
</gene>
<dbReference type="SUPFAM" id="SSF50324">
    <property type="entry name" value="Inorganic pyrophosphatase"/>
    <property type="match status" value="1"/>
</dbReference>
<evidence type="ECO:0000256" key="5">
    <source>
        <dbReference type="HAMAP-Rule" id="MF_00209"/>
    </source>
</evidence>
<keyword evidence="3 5" id="KW-0378">Hydrolase</keyword>
<evidence type="ECO:0000256" key="1">
    <source>
        <dbReference type="ARBA" id="ARBA00001946"/>
    </source>
</evidence>
<feature type="binding site" evidence="5">
    <location>
        <position position="104"/>
    </location>
    <ligand>
        <name>Mg(2+)</name>
        <dbReference type="ChEBI" id="CHEBI:18420"/>
        <label>1</label>
    </ligand>
</feature>
<sequence length="191" mass="21485">MSNIWHDINPSRIQPEDFIAVIEIPKGSKKKYELDKETGLIILDRVLHTSTHYPANYGFIPRTYGDDGDPLDVLVLCSEEMDPLTLVRCYPIGYISMLDGGKNDEKIIAIPFSDPTYNSFHDLMDLPAHIFNEMSHFFSVYKFLEGKETVSGDVNGRAAAVEVIQKAMDHYAECFLGGAVPQSEPPRTSDR</sequence>
<feature type="binding site" evidence="5">
    <location>
        <position position="72"/>
    </location>
    <ligand>
        <name>Mg(2+)</name>
        <dbReference type="ChEBI" id="CHEBI:18420"/>
        <label>2</label>
    </ligand>
</feature>
<proteinExistence type="inferred from homology"/>
<keyword evidence="7" id="KW-1185">Reference proteome</keyword>
<dbReference type="CDD" id="cd00412">
    <property type="entry name" value="pyrophosphatase"/>
    <property type="match status" value="1"/>
</dbReference>
<comment type="function">
    <text evidence="5">Catalyzes the hydrolysis of inorganic pyrophosphate (PPi) forming two phosphate ions.</text>
</comment>
<reference evidence="6 7" key="1">
    <citation type="submission" date="2024-03" db="EMBL/GenBank/DDBJ databases">
        <title>Human intestinal bacterial collection.</title>
        <authorList>
            <person name="Pauvert C."/>
            <person name="Hitch T.C.A."/>
            <person name="Clavel T."/>
        </authorList>
    </citation>
    <scope>NUCLEOTIDE SEQUENCE [LARGE SCALE GENOMIC DNA]</scope>
    <source>
        <strain evidence="6 7">CLA-AP-H34</strain>
    </source>
</reference>
<protein>
    <recommendedName>
        <fullName evidence="5">Inorganic pyrophosphatase</fullName>
        <ecNumber evidence="5">3.6.1.1</ecNumber>
    </recommendedName>
    <alternativeName>
        <fullName evidence="5">Pyrophosphate phospho-hydrolase</fullName>
        <shortName evidence="5">PPase</shortName>
    </alternativeName>
</protein>
<comment type="caution">
    <text evidence="6">The sequence shown here is derived from an EMBL/GenBank/DDBJ whole genome shotgun (WGS) entry which is preliminary data.</text>
</comment>
<accession>A0ABV1EMM4</accession>
<evidence type="ECO:0000256" key="4">
    <source>
        <dbReference type="ARBA" id="ARBA00022842"/>
    </source>
</evidence>
<feature type="binding site" evidence="5">
    <location>
        <position position="57"/>
    </location>
    <ligand>
        <name>substrate</name>
    </ligand>
</feature>
<keyword evidence="4 5" id="KW-0460">Magnesium</keyword>
<feature type="binding site" evidence="5">
    <location>
        <position position="67"/>
    </location>
    <ligand>
        <name>Mg(2+)</name>
        <dbReference type="ChEBI" id="CHEBI:18420"/>
        <label>1</label>
    </ligand>
</feature>
<feature type="binding site" evidence="5">
    <location>
        <position position="141"/>
    </location>
    <ligand>
        <name>substrate</name>
    </ligand>
</feature>
<dbReference type="EC" id="3.6.1.1" evidence="5"/>
<dbReference type="RefSeq" id="WP_349139452.1">
    <property type="nucleotide sequence ID" value="NZ_JBBMFT010000002.1"/>
</dbReference>
<comment type="subunit">
    <text evidence="5">Homohexamer.</text>
</comment>
<dbReference type="Pfam" id="PF00719">
    <property type="entry name" value="Pyrophosphatase"/>
    <property type="match status" value="1"/>
</dbReference>
<dbReference type="InterPro" id="IPR036649">
    <property type="entry name" value="Pyrophosphatase_sf"/>
</dbReference>
<dbReference type="PROSITE" id="PS00387">
    <property type="entry name" value="PPASE"/>
    <property type="match status" value="1"/>
</dbReference>
<dbReference type="EMBL" id="JBBMFT010000002">
    <property type="protein sequence ID" value="MEQ2455852.1"/>
    <property type="molecule type" value="Genomic_DNA"/>
</dbReference>
<evidence type="ECO:0000313" key="7">
    <source>
        <dbReference type="Proteomes" id="UP001440599"/>
    </source>
</evidence>
<dbReference type="Gene3D" id="3.90.80.10">
    <property type="entry name" value="Inorganic pyrophosphatase"/>
    <property type="match status" value="1"/>
</dbReference>
<comment type="subcellular location">
    <subcellularLocation>
        <location evidence="5">Cytoplasm</location>
    </subcellularLocation>
</comment>
<feature type="binding site" evidence="5">
    <location>
        <position position="31"/>
    </location>
    <ligand>
        <name>substrate</name>
    </ligand>
</feature>
<name>A0ABV1EMM4_9FIRM</name>
<feature type="binding site" evidence="5">
    <location>
        <position position="45"/>
    </location>
    <ligand>
        <name>substrate</name>
    </ligand>
</feature>
<evidence type="ECO:0000256" key="3">
    <source>
        <dbReference type="ARBA" id="ARBA00022801"/>
    </source>
</evidence>
<dbReference type="HAMAP" id="MF_00209">
    <property type="entry name" value="Inorganic_PPase"/>
    <property type="match status" value="1"/>
</dbReference>
<dbReference type="Proteomes" id="UP001440599">
    <property type="component" value="Unassembled WGS sequence"/>
</dbReference>
<dbReference type="PANTHER" id="PTHR10286">
    <property type="entry name" value="INORGANIC PYROPHOSPHATASE"/>
    <property type="match status" value="1"/>
</dbReference>
<evidence type="ECO:0000256" key="2">
    <source>
        <dbReference type="ARBA" id="ARBA00022723"/>
    </source>
</evidence>
<keyword evidence="5" id="KW-0963">Cytoplasm</keyword>
<organism evidence="6 7">
    <name type="scientific">Flavonifractor hominis</name>
    <dbReference type="NCBI Taxonomy" id="3133178"/>
    <lineage>
        <taxon>Bacteria</taxon>
        <taxon>Bacillati</taxon>
        <taxon>Bacillota</taxon>
        <taxon>Clostridia</taxon>
        <taxon>Eubacteriales</taxon>
        <taxon>Oscillospiraceae</taxon>
        <taxon>Flavonifractor</taxon>
    </lineage>
</organism>